<name>A0A4Y7QMZ5_9AGAM</name>
<dbReference type="EMBL" id="ML170157">
    <property type="protein sequence ID" value="TDL28611.1"/>
    <property type="molecule type" value="Genomic_DNA"/>
</dbReference>
<dbReference type="Proteomes" id="UP000294933">
    <property type="component" value="Unassembled WGS sequence"/>
</dbReference>
<dbReference type="InterPro" id="IPR003448">
    <property type="entry name" value="Mopterin_biosynth_MoaE"/>
</dbReference>
<protein>
    <submittedName>
        <fullName evidence="1">Molybdenum cofactor synthesis 2</fullName>
    </submittedName>
</protein>
<dbReference type="AlphaFoldDB" id="A0A4Y7QMZ5"/>
<dbReference type="OrthoDB" id="5531344at2759"/>
<dbReference type="VEuPathDB" id="FungiDB:BD410DRAFT_781123"/>
<dbReference type="InterPro" id="IPR036563">
    <property type="entry name" value="MoaE_sf"/>
</dbReference>
<sequence length="172" mass="18518">MLSCPPPSSSSARLTLREGDCILTYDPLDVSAIIKTVADDAAGATTVFIGTTRNSFNGRIVTSLEYHAYSKLAIKTMGRILQNTVAAFPSDSCSSNATSPLRAAIHHRLGVVGVGQPSVVIAVSAPHRKEAFQVCEHILEEVKQKVQIWKREFYVDDEAEWKANTGDGAVTG</sequence>
<dbReference type="SUPFAM" id="SSF54690">
    <property type="entry name" value="Molybdopterin synthase subunit MoaE"/>
    <property type="match status" value="1"/>
</dbReference>
<dbReference type="STRING" id="50990.A0A4Y7QMZ5"/>
<dbReference type="PANTHER" id="PTHR23404">
    <property type="entry name" value="MOLYBDOPTERIN SYNTHASE RELATED"/>
    <property type="match status" value="1"/>
</dbReference>
<evidence type="ECO:0000313" key="1">
    <source>
        <dbReference type="EMBL" id="TDL28611.1"/>
    </source>
</evidence>
<organism evidence="1 2">
    <name type="scientific">Rickenella mellea</name>
    <dbReference type="NCBI Taxonomy" id="50990"/>
    <lineage>
        <taxon>Eukaryota</taxon>
        <taxon>Fungi</taxon>
        <taxon>Dikarya</taxon>
        <taxon>Basidiomycota</taxon>
        <taxon>Agaricomycotina</taxon>
        <taxon>Agaricomycetes</taxon>
        <taxon>Hymenochaetales</taxon>
        <taxon>Rickenellaceae</taxon>
        <taxon>Rickenella</taxon>
    </lineage>
</organism>
<dbReference type="GO" id="GO:0006777">
    <property type="term" value="P:Mo-molybdopterin cofactor biosynthetic process"/>
    <property type="evidence" value="ECO:0007669"/>
    <property type="project" value="InterPro"/>
</dbReference>
<reference evidence="1 2" key="1">
    <citation type="submission" date="2018-06" db="EMBL/GenBank/DDBJ databases">
        <title>A transcriptomic atlas of mushroom development highlights an independent origin of complex multicellularity.</title>
        <authorList>
            <consortium name="DOE Joint Genome Institute"/>
            <person name="Krizsan K."/>
            <person name="Almasi E."/>
            <person name="Merenyi Z."/>
            <person name="Sahu N."/>
            <person name="Viragh M."/>
            <person name="Koszo T."/>
            <person name="Mondo S."/>
            <person name="Kiss B."/>
            <person name="Balint B."/>
            <person name="Kues U."/>
            <person name="Barry K."/>
            <person name="Hegedus J.C."/>
            <person name="Henrissat B."/>
            <person name="Johnson J."/>
            <person name="Lipzen A."/>
            <person name="Ohm R."/>
            <person name="Nagy I."/>
            <person name="Pangilinan J."/>
            <person name="Yan J."/>
            <person name="Xiong Y."/>
            <person name="Grigoriev I.V."/>
            <person name="Hibbett D.S."/>
            <person name="Nagy L.G."/>
        </authorList>
    </citation>
    <scope>NUCLEOTIDE SEQUENCE [LARGE SCALE GENOMIC DNA]</scope>
    <source>
        <strain evidence="1 2">SZMC22713</strain>
    </source>
</reference>
<evidence type="ECO:0000313" key="2">
    <source>
        <dbReference type="Proteomes" id="UP000294933"/>
    </source>
</evidence>
<gene>
    <name evidence="1" type="ORF">BD410DRAFT_781123</name>
</gene>
<dbReference type="Pfam" id="PF02391">
    <property type="entry name" value="MoaE"/>
    <property type="match status" value="1"/>
</dbReference>
<dbReference type="CDD" id="cd00756">
    <property type="entry name" value="MoaE"/>
    <property type="match status" value="1"/>
</dbReference>
<proteinExistence type="predicted"/>
<dbReference type="Gene3D" id="3.90.1170.40">
    <property type="entry name" value="Molybdopterin biosynthesis MoaE subunit"/>
    <property type="match status" value="1"/>
</dbReference>
<keyword evidence="2" id="KW-1185">Reference proteome</keyword>
<accession>A0A4Y7QMZ5</accession>